<evidence type="ECO:0000313" key="3">
    <source>
        <dbReference type="Proteomes" id="UP000294927"/>
    </source>
</evidence>
<keyword evidence="1" id="KW-0472">Membrane</keyword>
<dbReference type="AlphaFoldDB" id="A0A4R7VRJ4"/>
<reference evidence="2 3" key="1">
    <citation type="submission" date="2019-03" db="EMBL/GenBank/DDBJ databases">
        <title>Genomic Encyclopedia of Archaeal and Bacterial Type Strains, Phase II (KMG-II): from individual species to whole genera.</title>
        <authorList>
            <person name="Goeker M."/>
        </authorList>
    </citation>
    <scope>NUCLEOTIDE SEQUENCE [LARGE SCALE GENOMIC DNA]</scope>
    <source>
        <strain evidence="2 3">DSM 45499</strain>
    </source>
</reference>
<keyword evidence="1" id="KW-0812">Transmembrane</keyword>
<dbReference type="Proteomes" id="UP000294927">
    <property type="component" value="Unassembled WGS sequence"/>
</dbReference>
<organism evidence="2 3">
    <name type="scientific">Actinophytocola oryzae</name>
    <dbReference type="NCBI Taxonomy" id="502181"/>
    <lineage>
        <taxon>Bacteria</taxon>
        <taxon>Bacillati</taxon>
        <taxon>Actinomycetota</taxon>
        <taxon>Actinomycetes</taxon>
        <taxon>Pseudonocardiales</taxon>
        <taxon>Pseudonocardiaceae</taxon>
    </lineage>
</organism>
<keyword evidence="1" id="KW-1133">Transmembrane helix</keyword>
<feature type="transmembrane region" description="Helical" evidence="1">
    <location>
        <begin position="16"/>
        <end position="34"/>
    </location>
</feature>
<dbReference type="EMBL" id="SOCP01000005">
    <property type="protein sequence ID" value="TDV52430.1"/>
    <property type="molecule type" value="Genomic_DNA"/>
</dbReference>
<accession>A0A4R7VRJ4</accession>
<sequence length="284" mass="32167">MRVARKSESVRPNSLNVLRLSSTLLSVVLLGIWVNVFTERLRDGAYLHTITRLGWGNLLLLGGGGCLIAGELATKRRLLMEHRDLERRFELLRHRQGRLLATTLATVCELVSKTLRVPCNGRYFLAVADGDQTYLEQDRELAVLTVRMPREFGFTRVAVDTPHIVIGRAFRERCPTYEDLPVDHHSNYEPRIARMIEPAQRWVLACPVLTLDAETNRHIEELSPHGVICFYGVNDPPTNGKEARVSAALEYAEQFANQMSQILNIIELVTEMTDSHAKDTEKVP</sequence>
<evidence type="ECO:0000256" key="1">
    <source>
        <dbReference type="SAM" id="Phobius"/>
    </source>
</evidence>
<gene>
    <name evidence="2" type="ORF">CLV71_105562</name>
</gene>
<comment type="caution">
    <text evidence="2">The sequence shown here is derived from an EMBL/GenBank/DDBJ whole genome shotgun (WGS) entry which is preliminary data.</text>
</comment>
<proteinExistence type="predicted"/>
<name>A0A4R7VRJ4_9PSEU</name>
<keyword evidence="3" id="KW-1185">Reference proteome</keyword>
<feature type="transmembrane region" description="Helical" evidence="1">
    <location>
        <begin position="54"/>
        <end position="73"/>
    </location>
</feature>
<evidence type="ECO:0008006" key="4">
    <source>
        <dbReference type="Google" id="ProtNLM"/>
    </source>
</evidence>
<protein>
    <recommendedName>
        <fullName evidence="4">GAF domain-containing protein</fullName>
    </recommendedName>
</protein>
<evidence type="ECO:0000313" key="2">
    <source>
        <dbReference type="EMBL" id="TDV52430.1"/>
    </source>
</evidence>